<gene>
    <name evidence="2" type="ORF">ACFOEX_04325</name>
</gene>
<proteinExistence type="predicted"/>
<protein>
    <recommendedName>
        <fullName evidence="4">Alginate export domain-containing protein</fullName>
    </recommendedName>
</protein>
<organism evidence="2 3">
    <name type="scientific">Camelimonas abortus</name>
    <dbReference type="NCBI Taxonomy" id="1017184"/>
    <lineage>
        <taxon>Bacteria</taxon>
        <taxon>Pseudomonadati</taxon>
        <taxon>Pseudomonadota</taxon>
        <taxon>Alphaproteobacteria</taxon>
        <taxon>Hyphomicrobiales</taxon>
        <taxon>Chelatococcaceae</taxon>
        <taxon>Camelimonas</taxon>
    </lineage>
</organism>
<feature type="region of interest" description="Disordered" evidence="1">
    <location>
        <begin position="86"/>
        <end position="132"/>
    </location>
</feature>
<accession>A0ABV7LCG2</accession>
<evidence type="ECO:0000256" key="1">
    <source>
        <dbReference type="SAM" id="MobiDB-lite"/>
    </source>
</evidence>
<name>A0ABV7LCG2_9HYPH</name>
<dbReference type="EMBL" id="JBHRUV010000017">
    <property type="protein sequence ID" value="MFC3265592.1"/>
    <property type="molecule type" value="Genomic_DNA"/>
</dbReference>
<dbReference type="RefSeq" id="WP_376831563.1">
    <property type="nucleotide sequence ID" value="NZ_JBHLWR010000006.1"/>
</dbReference>
<evidence type="ECO:0008006" key="4">
    <source>
        <dbReference type="Google" id="ProtNLM"/>
    </source>
</evidence>
<feature type="region of interest" description="Disordered" evidence="1">
    <location>
        <begin position="1"/>
        <end position="21"/>
    </location>
</feature>
<keyword evidence="3" id="KW-1185">Reference proteome</keyword>
<reference evidence="3" key="1">
    <citation type="journal article" date="2019" name="Int. J. Syst. Evol. Microbiol.">
        <title>The Global Catalogue of Microorganisms (GCM) 10K type strain sequencing project: providing services to taxonomists for standard genome sequencing and annotation.</title>
        <authorList>
            <consortium name="The Broad Institute Genomics Platform"/>
            <consortium name="The Broad Institute Genome Sequencing Center for Infectious Disease"/>
            <person name="Wu L."/>
            <person name="Ma J."/>
        </authorList>
    </citation>
    <scope>NUCLEOTIDE SEQUENCE [LARGE SCALE GENOMIC DNA]</scope>
    <source>
        <strain evidence="3">CCM 7941</strain>
    </source>
</reference>
<sequence length="501" mass="51951">MAGPQRNFLPPQAGARPGRGRPARLLRRVGLALTPLCAAQQPGAQARADVLWAPVMSAPDMAPASLSGSGFGAAPEAWAAGSFRHDGAFAGRTGPQTPPVHDPRAAPRAPEGGWRDQGGRSHGRGAPAPRPALSASGWDVYASVSLTGAIGRDAGASRGGAFATPRAALVRQWRTKRLALAAEAQLSVTAPDASGGGVAAHWLYRPDDSLEVEAGAAARRAAGMRRFRSDAGFGLWPEDAALPVPAPACATFTVDAEACDVAGAGGRVVVRRGDLALTAAGGGLAGRAAGPEPPDRRRDRAGYARVQALAQLSHRLEPFVEAGTLWRGDGRAEASRRRLVAGARLPELGLFHAALFAGADAPSHGPAAPATGAELWWSPRRTLTVGVRAETGSASASLACFSGETGLCVSGRMQRLAASARWRPSDALGLDVGVELARAVWRPGETGARRRDDALGAAARVFWTFAPGWRAELDVAGARLSGSGRRRDRRFTGALSLMREI</sequence>
<dbReference type="Proteomes" id="UP001595536">
    <property type="component" value="Unassembled WGS sequence"/>
</dbReference>
<evidence type="ECO:0000313" key="3">
    <source>
        <dbReference type="Proteomes" id="UP001595536"/>
    </source>
</evidence>
<evidence type="ECO:0000313" key="2">
    <source>
        <dbReference type="EMBL" id="MFC3265592.1"/>
    </source>
</evidence>
<comment type="caution">
    <text evidence="2">The sequence shown here is derived from an EMBL/GenBank/DDBJ whole genome shotgun (WGS) entry which is preliminary data.</text>
</comment>